<organism evidence="2 3">
    <name type="scientific">Kingella denitrificans ATCC 33394</name>
    <dbReference type="NCBI Taxonomy" id="888741"/>
    <lineage>
        <taxon>Bacteria</taxon>
        <taxon>Pseudomonadati</taxon>
        <taxon>Pseudomonadota</taxon>
        <taxon>Betaproteobacteria</taxon>
        <taxon>Neisseriales</taxon>
        <taxon>Neisseriaceae</taxon>
        <taxon>Kingella</taxon>
    </lineage>
</organism>
<dbReference type="InterPro" id="IPR035959">
    <property type="entry name" value="RutC-like_sf"/>
</dbReference>
<proteinExistence type="inferred from homology"/>
<evidence type="ECO:0000313" key="2">
    <source>
        <dbReference type="EMBL" id="EGC17884.1"/>
    </source>
</evidence>
<gene>
    <name evidence="2" type="ORF">HMPREF9098_0695</name>
</gene>
<dbReference type="PANTHER" id="PTHR11803">
    <property type="entry name" value="2-IMINOBUTANOATE/2-IMINOPROPANOATE DEAMINASE RIDA"/>
    <property type="match status" value="1"/>
</dbReference>
<dbReference type="AlphaFoldDB" id="F0EXY5"/>
<accession>F0EXY5</accession>
<name>F0EXY5_9NEIS</name>
<dbReference type="EMBL" id="AEWV01000013">
    <property type="protein sequence ID" value="EGC17884.1"/>
    <property type="molecule type" value="Genomic_DNA"/>
</dbReference>
<evidence type="ECO:0000256" key="1">
    <source>
        <dbReference type="ARBA" id="ARBA00010552"/>
    </source>
</evidence>
<dbReference type="GO" id="GO:0005829">
    <property type="term" value="C:cytosol"/>
    <property type="evidence" value="ECO:0007669"/>
    <property type="project" value="TreeGrafter"/>
</dbReference>
<protein>
    <submittedName>
        <fullName evidence="2">Endoribonuclease L-PSP</fullName>
    </submittedName>
</protein>
<comment type="similarity">
    <text evidence="1">Belongs to the RutC family.</text>
</comment>
<comment type="caution">
    <text evidence="2">The sequence shown here is derived from an EMBL/GenBank/DDBJ whole genome shotgun (WGS) entry which is preliminary data.</text>
</comment>
<evidence type="ECO:0000313" key="3">
    <source>
        <dbReference type="Proteomes" id="UP000004088"/>
    </source>
</evidence>
<dbReference type="SUPFAM" id="SSF55298">
    <property type="entry name" value="YjgF-like"/>
    <property type="match status" value="2"/>
</dbReference>
<dbReference type="Gene3D" id="3.30.1330.40">
    <property type="entry name" value="RutC-like"/>
    <property type="match status" value="2"/>
</dbReference>
<dbReference type="PANTHER" id="PTHR11803:SF58">
    <property type="entry name" value="PROTEIN HMF1-RELATED"/>
    <property type="match status" value="1"/>
</dbReference>
<dbReference type="CDD" id="cd06153">
    <property type="entry name" value="YjgF_YER057c_UK114_like_5"/>
    <property type="match status" value="1"/>
</dbReference>
<dbReference type="STRING" id="888741.HMPREF9098_0695"/>
<dbReference type="CDD" id="cd00448">
    <property type="entry name" value="YjgF_YER057c_UK114_family"/>
    <property type="match status" value="1"/>
</dbReference>
<dbReference type="HOGENOM" id="CLU_760443_0_0_4"/>
<sequence length="394" mass="43208">MTQNTRYAYTVIVPQHGADYAEQAADIAEQTRAWLQKQPADTHIVRQTVFFRDAEQLNAVAGEFRRQFQAALERNLPQTAFVSQPPADGKLLAVEITAVSGAQVAQENDGLTLVRHDGITFVHTHGDALQGRAALGENAFADTLDVLNENKRLLAQGGAGLAQVFRTWFYMGSIVAPDSRSADGIQRYKELNRARTVAFDGVRFLRDTLQKQPAFDVYPASTGIGMDGEDVALSCSALLTERKDVFTLPLENPRQTPAFDYARHYSPETPKFARAMAVVYDNQAAVYISGTASITASETQHIGNTAKQTEETLLNIATLISAENFANAGFAGFGAKLTDLAVVRAYVKHAADYETVRRECEKQLPGVPVVYTVGDVCRDDLLVELEAVAHIRRQ</sequence>
<dbReference type="InterPro" id="IPR006175">
    <property type="entry name" value="YjgF/YER057c/UK114"/>
</dbReference>
<keyword evidence="3" id="KW-1185">Reference proteome</keyword>
<reference evidence="2 3" key="1">
    <citation type="submission" date="2011-01" db="EMBL/GenBank/DDBJ databases">
        <authorList>
            <person name="Muzny D."/>
            <person name="Qin X."/>
            <person name="Deng J."/>
            <person name="Jiang H."/>
            <person name="Liu Y."/>
            <person name="Qu J."/>
            <person name="Song X.-Z."/>
            <person name="Zhang L."/>
            <person name="Thornton R."/>
            <person name="Coyle M."/>
            <person name="Francisco L."/>
            <person name="Jackson L."/>
            <person name="Javaid M."/>
            <person name="Korchina V."/>
            <person name="Kovar C."/>
            <person name="Mata R."/>
            <person name="Mathew T."/>
            <person name="Ngo R."/>
            <person name="Nguyen L."/>
            <person name="Nguyen N."/>
            <person name="Okwuonu G."/>
            <person name="Ongeri F."/>
            <person name="Pham C."/>
            <person name="Simmons D."/>
            <person name="Wilczek-Boney K."/>
            <person name="Hale W."/>
            <person name="Jakkamsetti A."/>
            <person name="Pham P."/>
            <person name="Ruth R."/>
            <person name="San Lucas F."/>
            <person name="Warren J."/>
            <person name="Zhang J."/>
            <person name="Zhao Z."/>
            <person name="Zhou C."/>
            <person name="Zhu D."/>
            <person name="Lee S."/>
            <person name="Bess C."/>
            <person name="Blankenburg K."/>
            <person name="Forbes L."/>
            <person name="Fu Q."/>
            <person name="Gubbala S."/>
            <person name="Hirani K."/>
            <person name="Jayaseelan J.C."/>
            <person name="Lara F."/>
            <person name="Munidasa M."/>
            <person name="Palculict T."/>
            <person name="Patil S."/>
            <person name="Pu L.-L."/>
            <person name="Saada N."/>
            <person name="Tang L."/>
            <person name="Weissenberger G."/>
            <person name="Zhu Y."/>
            <person name="Hemphill L."/>
            <person name="Shang Y."/>
            <person name="Youmans B."/>
            <person name="Ayvaz T."/>
            <person name="Ross M."/>
            <person name="Santibanez J."/>
            <person name="Aqrawi P."/>
            <person name="Gross S."/>
            <person name="Joshi V."/>
            <person name="Fowler G."/>
            <person name="Nazareth L."/>
            <person name="Reid J."/>
            <person name="Worley K."/>
            <person name="Petrosino J."/>
            <person name="Highlander S."/>
            <person name="Gibbs R."/>
        </authorList>
    </citation>
    <scope>NUCLEOTIDE SEQUENCE [LARGE SCALE GENOMIC DNA]</scope>
    <source>
        <strain evidence="2 3">ATCC 33394</strain>
    </source>
</reference>
<dbReference type="RefSeq" id="WP_003781906.1">
    <property type="nucleotide sequence ID" value="NZ_GL870929.1"/>
</dbReference>
<dbReference type="Proteomes" id="UP000004088">
    <property type="component" value="Unassembled WGS sequence"/>
</dbReference>
<dbReference type="GO" id="GO:0019239">
    <property type="term" value="F:deaminase activity"/>
    <property type="evidence" value="ECO:0007669"/>
    <property type="project" value="TreeGrafter"/>
</dbReference>